<reference evidence="3" key="1">
    <citation type="submission" date="2016-06" db="EMBL/GenBank/DDBJ databases">
        <title>NZP2037 Pacbio-Illumina hybrid assembly.</title>
        <authorList>
            <person name="Ramsay J.P."/>
        </authorList>
    </citation>
    <scope>NUCLEOTIDE SEQUENCE [LARGE SCALE GENOMIC DNA]</scope>
    <source>
        <strain evidence="3">R7ANS::ICEMlSym2042</strain>
    </source>
</reference>
<evidence type="ECO:0000313" key="3">
    <source>
        <dbReference type="Proteomes" id="UP000093748"/>
    </source>
</evidence>
<organism evidence="2 3">
    <name type="scientific">Rhizobium loti</name>
    <name type="common">Mesorhizobium loti</name>
    <dbReference type="NCBI Taxonomy" id="381"/>
    <lineage>
        <taxon>Bacteria</taxon>
        <taxon>Pseudomonadati</taxon>
        <taxon>Pseudomonadota</taxon>
        <taxon>Alphaproteobacteria</taxon>
        <taxon>Hyphomicrobiales</taxon>
        <taxon>Phyllobacteriaceae</taxon>
        <taxon>Mesorhizobium</taxon>
    </lineage>
</organism>
<feature type="domain" description="BioF2-like acetyltransferase" evidence="1">
    <location>
        <begin position="201"/>
        <end position="348"/>
    </location>
</feature>
<dbReference type="AlphaFoldDB" id="A0A1A5HP57"/>
<evidence type="ECO:0000313" key="2">
    <source>
        <dbReference type="EMBL" id="OBP70510.1"/>
    </source>
</evidence>
<evidence type="ECO:0000259" key="1">
    <source>
        <dbReference type="Pfam" id="PF13480"/>
    </source>
</evidence>
<gene>
    <name evidence="2" type="ORF">BAE39_23220</name>
</gene>
<protein>
    <submittedName>
        <fullName evidence="2">Acetyltransferase</fullName>
    </submittedName>
</protein>
<dbReference type="GO" id="GO:0016740">
    <property type="term" value="F:transferase activity"/>
    <property type="evidence" value="ECO:0007669"/>
    <property type="project" value="UniProtKB-KW"/>
</dbReference>
<proteinExistence type="predicted"/>
<dbReference type="SUPFAM" id="SSF55729">
    <property type="entry name" value="Acyl-CoA N-acyltransferases (Nat)"/>
    <property type="match status" value="1"/>
</dbReference>
<comment type="caution">
    <text evidence="2">The sequence shown here is derived from an EMBL/GenBank/DDBJ whole genome shotgun (WGS) entry which is preliminary data.</text>
</comment>
<keyword evidence="2" id="KW-0808">Transferase</keyword>
<dbReference type="InterPro" id="IPR016181">
    <property type="entry name" value="Acyl_CoA_acyltransferase"/>
</dbReference>
<name>A0A1A5HP57_RHILI</name>
<dbReference type="OrthoDB" id="8109718at2"/>
<dbReference type="InterPro" id="IPR038740">
    <property type="entry name" value="BioF2-like_GNAT_dom"/>
</dbReference>
<dbReference type="Pfam" id="PF13480">
    <property type="entry name" value="Acetyltransf_6"/>
    <property type="match status" value="1"/>
</dbReference>
<dbReference type="RefSeq" id="WP_032931087.1">
    <property type="nucleotide sequence ID" value="NZ_LZTH01000003.1"/>
</dbReference>
<dbReference type="GeneID" id="66682945"/>
<dbReference type="EMBL" id="LZTJ01000033">
    <property type="protein sequence ID" value="OBP70510.1"/>
    <property type="molecule type" value="Genomic_DNA"/>
</dbReference>
<sequence length="407" mass="44382">MTGQAVRIVAVGDAPSQPLSPIIAGWGAAARFAARLHTSFDSVRPLWLRLEATGVCTGHQGLAWVEGIANRLMPKSAELLVVEVNDAATGAPVMLLPLMRRRAMGHYVIEWLSCGVCDYSAPLLADARPWTTQSADAAWAAVRAVLPPTDRFHIAGIPREIHGVANPLALLSQARDSIQIASSLALHGDPQTLIKRICKSSFAKNFHKHCRRFEQMGKLDLVEAETPDMVEAHFATLLELRLNRFRELGRFDLLTQAPVVDFYRNAALQGLSDGSVRLFGLRVGEAYLAVMYVLVMKGTLHALLLGIDHDAVANASPGLTTIGKLMMWGVAQGLDCFDLSVGSQGYKQHIGASSAVLAELCEAVTLRGRGSTTYIQLRGKIELFVRSKPGLYKAVQGVMRRFRRLKN</sequence>
<accession>A0A1A5HP57</accession>
<dbReference type="Proteomes" id="UP000093748">
    <property type="component" value="Unassembled WGS sequence"/>
</dbReference>